<dbReference type="RefSeq" id="WP_144349573.1">
    <property type="nucleotide sequence ID" value="NZ_CP036259.1"/>
</dbReference>
<dbReference type="InterPro" id="IPR027417">
    <property type="entry name" value="P-loop_NTPase"/>
</dbReference>
<dbReference type="EC" id="2.7.4.-" evidence="2"/>
<dbReference type="Gene3D" id="3.40.50.300">
    <property type="entry name" value="P-loop containing nucleotide triphosphate hydrolases"/>
    <property type="match status" value="2"/>
</dbReference>
<dbReference type="Pfam" id="PF03976">
    <property type="entry name" value="PPK2"/>
    <property type="match status" value="2"/>
</dbReference>
<dbReference type="KEGG" id="sted:SPTER_13100"/>
<dbReference type="AlphaFoldDB" id="A0A517DRL8"/>
<accession>A0A517DRL8</accession>
<dbReference type="InterPro" id="IPR022489">
    <property type="entry name" value="PolyP_AMP_Tfrase"/>
</dbReference>
<keyword evidence="3" id="KW-1185">Reference proteome</keyword>
<evidence type="ECO:0000259" key="1">
    <source>
        <dbReference type="Pfam" id="PF03976"/>
    </source>
</evidence>
<organism evidence="2 3">
    <name type="scientific">Sporomusa termitida</name>
    <dbReference type="NCBI Taxonomy" id="2377"/>
    <lineage>
        <taxon>Bacteria</taxon>
        <taxon>Bacillati</taxon>
        <taxon>Bacillota</taxon>
        <taxon>Negativicutes</taxon>
        <taxon>Selenomonadales</taxon>
        <taxon>Sporomusaceae</taxon>
        <taxon>Sporomusa</taxon>
    </lineage>
</organism>
<evidence type="ECO:0000313" key="2">
    <source>
        <dbReference type="EMBL" id="QDR80001.1"/>
    </source>
</evidence>
<proteinExistence type="predicted"/>
<dbReference type="PANTHER" id="PTHR34383:SF3">
    <property type="entry name" value="POLYPHOSPHATE:AMP PHOSPHOTRANSFERASE"/>
    <property type="match status" value="1"/>
</dbReference>
<dbReference type="OrthoDB" id="9775224at2"/>
<protein>
    <submittedName>
        <fullName evidence="2">Polyphosphate:AMP phosphotransferase</fullName>
        <ecNumber evidence="2">2.7.4.-</ecNumber>
    </submittedName>
</protein>
<feature type="domain" description="Polyphosphate kinase-2-related" evidence="1">
    <location>
        <begin position="277"/>
        <end position="497"/>
    </location>
</feature>
<name>A0A517DRL8_9FIRM</name>
<dbReference type="InterPro" id="IPR022488">
    <property type="entry name" value="PPK2-related"/>
</dbReference>
<dbReference type="Proteomes" id="UP000320776">
    <property type="component" value="Chromosome"/>
</dbReference>
<gene>
    <name evidence="2" type="ORF">SPTER_13100</name>
</gene>
<evidence type="ECO:0000313" key="3">
    <source>
        <dbReference type="Proteomes" id="UP000320776"/>
    </source>
</evidence>
<feature type="domain" description="Polyphosphate kinase-2-related" evidence="1">
    <location>
        <begin position="11"/>
        <end position="233"/>
    </location>
</feature>
<keyword evidence="2" id="KW-0808">Transferase</keyword>
<dbReference type="EMBL" id="CP036259">
    <property type="protein sequence ID" value="QDR80001.1"/>
    <property type="molecule type" value="Genomic_DNA"/>
</dbReference>
<dbReference type="NCBIfam" id="TIGR03708">
    <property type="entry name" value="poly_P_AMP_trns"/>
    <property type="match status" value="1"/>
</dbReference>
<dbReference type="GO" id="GO:0043751">
    <property type="term" value="F:polyphosphate:AMP phosphotransferase activity"/>
    <property type="evidence" value="ECO:0007669"/>
    <property type="project" value="InterPro"/>
</dbReference>
<dbReference type="SUPFAM" id="SSF52540">
    <property type="entry name" value="P-loop containing nucleoside triphosphate hydrolases"/>
    <property type="match status" value="2"/>
</dbReference>
<reference evidence="2 3" key="1">
    <citation type="submission" date="2019-02" db="EMBL/GenBank/DDBJ databases">
        <title>Closed genome of Sporomusa termitida DSM 4440.</title>
        <authorList>
            <person name="Poehlein A."/>
            <person name="Daniel R."/>
        </authorList>
    </citation>
    <scope>NUCLEOTIDE SEQUENCE [LARGE SCALE GENOMIC DNA]</scope>
    <source>
        <strain evidence="2 3">DSM 4440</strain>
    </source>
</reference>
<dbReference type="PANTHER" id="PTHR34383">
    <property type="entry name" value="POLYPHOSPHATE:AMP PHOSPHOTRANSFERASE-RELATED"/>
    <property type="match status" value="1"/>
</dbReference>
<sequence>MLEKVDLQKKIAKAEYKEMIGGLRERLGALQRQARDLGIPVLILFEGWDAAGKGTLINELILSLDPRGFNVYSIGEPNEDAVKRPYFWRFWNKTPQRGRIVVLDRSWYTKTLADRVAKGGTDYSGQDAYHDSRAFERQLADDGTLIIKLFLHISEREQRKRLERLEQDPATAWRVTATDWEHHRQYNDFLLATEEMMQQTDTACAAWTIIEAHDRRYATLKIIATVSGALEKQLAMLAAAEQEKNDRPSDLLLSAWTLPKIFTSSILDGVDLTKTLKAAEYENFMKLYQTRVRELEHLIYSNRIPVMIVLEGWDAAGKGGTIRRLTQNMDPRGYTVIPTGAPTAEEQAHHYLWRFWRNVPKAGHIAIFDRSWYGRVLVERVEGYCRDKDWRRAYREINEMEAQWGSFGAVMIKFWLHIDKDEQQRRFEERLANPGKQWKITGEDWRNREKWELYEQAVDEMFFRTSTTYAPWTLVEANSKEYARKKVMQTVIEAIESKL</sequence>
<dbReference type="GO" id="GO:0006797">
    <property type="term" value="P:polyphosphate metabolic process"/>
    <property type="evidence" value="ECO:0007669"/>
    <property type="project" value="InterPro"/>
</dbReference>